<comment type="caution">
    <text evidence="1">The sequence shown here is derived from an EMBL/GenBank/DDBJ whole genome shotgun (WGS) entry which is preliminary data.</text>
</comment>
<organism evidence="1 2">
    <name type="scientific">Dentiscutata heterogama</name>
    <dbReference type="NCBI Taxonomy" id="1316150"/>
    <lineage>
        <taxon>Eukaryota</taxon>
        <taxon>Fungi</taxon>
        <taxon>Fungi incertae sedis</taxon>
        <taxon>Mucoromycota</taxon>
        <taxon>Glomeromycotina</taxon>
        <taxon>Glomeromycetes</taxon>
        <taxon>Diversisporales</taxon>
        <taxon>Gigasporaceae</taxon>
        <taxon>Dentiscutata</taxon>
    </lineage>
</organism>
<proteinExistence type="predicted"/>
<gene>
    <name evidence="1" type="ORF">DHETER_LOCUS5890</name>
</gene>
<evidence type="ECO:0000313" key="1">
    <source>
        <dbReference type="EMBL" id="CAG8566905.1"/>
    </source>
</evidence>
<reference evidence="1" key="1">
    <citation type="submission" date="2021-06" db="EMBL/GenBank/DDBJ databases">
        <authorList>
            <person name="Kallberg Y."/>
            <person name="Tangrot J."/>
            <person name="Rosling A."/>
        </authorList>
    </citation>
    <scope>NUCLEOTIDE SEQUENCE</scope>
    <source>
        <strain evidence="1">IL203A</strain>
    </source>
</reference>
<dbReference type="EMBL" id="CAJVPU010006951">
    <property type="protein sequence ID" value="CAG8566905.1"/>
    <property type="molecule type" value="Genomic_DNA"/>
</dbReference>
<accession>A0ACA9MAL7</accession>
<evidence type="ECO:0000313" key="2">
    <source>
        <dbReference type="Proteomes" id="UP000789702"/>
    </source>
</evidence>
<name>A0ACA9MAL7_9GLOM</name>
<dbReference type="Proteomes" id="UP000789702">
    <property type="component" value="Unassembled WGS sequence"/>
</dbReference>
<keyword evidence="2" id="KW-1185">Reference proteome</keyword>
<protein>
    <submittedName>
        <fullName evidence="1">6346_t:CDS:1</fullName>
    </submittedName>
</protein>
<feature type="non-terminal residue" evidence="1">
    <location>
        <position position="1"/>
    </location>
</feature>
<sequence>NIHTSKSRDNKEIGALALTAGKKRCRETPPEPTCEGSMGKNKKKVKTTDSVEKEYQKTQIQKIPLHNISSQSENDKTCQKDVISTALTWDDKVEQDLQVLKDCMNMQTEENTEEEHIPTYISSEIAKVNKETSKQRHVLNDDCAENTDILLEEKGGSEDSKRILSPDMETESTEIQEVSKVAMKEKVKTHKEKQTSEPTKEIETPEPTKETETREKGNIPPDIIVPRDEITILGYDSHSSNPNTSDKRHPHADLLSNPAATMNYMVEDDFIPVSYRKMNSQKKKGSISNAIGNARNAPYGIQRGRGPLPKS</sequence>